<evidence type="ECO:0000256" key="11">
    <source>
        <dbReference type="PIRSR" id="PIRSR000114-2"/>
    </source>
</evidence>
<evidence type="ECO:0000256" key="1">
    <source>
        <dbReference type="ARBA" id="ARBA00011009"/>
    </source>
</evidence>
<feature type="binding site" evidence="9">
    <location>
        <position position="256"/>
    </location>
    <ligand>
        <name>sn-glycerol 3-phosphate</name>
        <dbReference type="ChEBI" id="CHEBI:57597"/>
    </ligand>
</feature>
<dbReference type="FunFam" id="1.10.1040.10:FF:000001">
    <property type="entry name" value="Glycerol-3-phosphate dehydrogenase [NAD(P)+]"/>
    <property type="match status" value="1"/>
</dbReference>
<keyword evidence="9" id="KW-0547">Nucleotide-binding</keyword>
<dbReference type="GO" id="GO:0005975">
    <property type="term" value="P:carbohydrate metabolic process"/>
    <property type="evidence" value="ECO:0007669"/>
    <property type="project" value="InterPro"/>
</dbReference>
<evidence type="ECO:0000256" key="7">
    <source>
        <dbReference type="ARBA" id="ARBA00023209"/>
    </source>
</evidence>
<dbReference type="KEGG" id="ole:K0B96_01380"/>
<dbReference type="GO" id="GO:0008654">
    <property type="term" value="P:phospholipid biosynthetic process"/>
    <property type="evidence" value="ECO:0007669"/>
    <property type="project" value="UniProtKB-KW"/>
</dbReference>
<feature type="domain" description="Glycerol-3-phosphate dehydrogenase NAD-dependent C-terminal" evidence="16">
    <location>
        <begin position="180"/>
        <end position="320"/>
    </location>
</feature>
<evidence type="ECO:0000256" key="2">
    <source>
        <dbReference type="ARBA" id="ARBA00022516"/>
    </source>
</evidence>
<dbReference type="GO" id="GO:0051287">
    <property type="term" value="F:NAD binding"/>
    <property type="evidence" value="ECO:0007669"/>
    <property type="project" value="InterPro"/>
</dbReference>
<dbReference type="PANTHER" id="PTHR11728">
    <property type="entry name" value="GLYCEROL-3-PHOSPHATE DEHYDROGENASE"/>
    <property type="match status" value="1"/>
</dbReference>
<feature type="binding site" evidence="11">
    <location>
        <begin position="255"/>
        <end position="256"/>
    </location>
    <ligand>
        <name>substrate</name>
    </ligand>
</feature>
<comment type="catalytic activity">
    <reaction evidence="9 14">
        <text>sn-glycerol 3-phosphate + NADP(+) = dihydroxyacetone phosphate + NADPH + H(+)</text>
        <dbReference type="Rhea" id="RHEA:11096"/>
        <dbReference type="ChEBI" id="CHEBI:15378"/>
        <dbReference type="ChEBI" id="CHEBI:57597"/>
        <dbReference type="ChEBI" id="CHEBI:57642"/>
        <dbReference type="ChEBI" id="CHEBI:57783"/>
        <dbReference type="ChEBI" id="CHEBI:58349"/>
        <dbReference type="EC" id="1.1.1.94"/>
    </reaction>
</comment>
<comment type="function">
    <text evidence="9">Catalyzes the reduction of the glycolytic intermediate dihydroxyacetone phosphate (DHAP) to sn-glycerol 3-phosphate (G3P), the key precursor for phospholipid synthesis.</text>
</comment>
<dbReference type="EC" id="1.1.1.94" evidence="9"/>
<dbReference type="InterPro" id="IPR011128">
    <property type="entry name" value="G3P_DH_NAD-dep_N"/>
</dbReference>
<feature type="binding site" evidence="9">
    <location>
        <position position="32"/>
    </location>
    <ligand>
        <name>NADPH</name>
        <dbReference type="ChEBI" id="CHEBI:57783"/>
    </ligand>
</feature>
<evidence type="ECO:0000259" key="16">
    <source>
        <dbReference type="Pfam" id="PF07479"/>
    </source>
</evidence>
<keyword evidence="18" id="KW-1185">Reference proteome</keyword>
<dbReference type="Proteomes" id="UP000825051">
    <property type="component" value="Chromosome"/>
</dbReference>
<organism evidence="17 18">
    <name type="scientific">Horticoccus luteus</name>
    <dbReference type="NCBI Taxonomy" id="2862869"/>
    <lineage>
        <taxon>Bacteria</taxon>
        <taxon>Pseudomonadati</taxon>
        <taxon>Verrucomicrobiota</taxon>
        <taxon>Opitutia</taxon>
        <taxon>Opitutales</taxon>
        <taxon>Opitutaceae</taxon>
        <taxon>Horticoccus</taxon>
    </lineage>
</organism>
<evidence type="ECO:0000256" key="4">
    <source>
        <dbReference type="ARBA" id="ARBA00023002"/>
    </source>
</evidence>
<feature type="binding site" evidence="9">
    <location>
        <position position="48"/>
    </location>
    <ligand>
        <name>NADPH</name>
        <dbReference type="ChEBI" id="CHEBI:57783"/>
    </ligand>
</feature>
<dbReference type="NCBIfam" id="NF000942">
    <property type="entry name" value="PRK00094.1-4"/>
    <property type="match status" value="1"/>
</dbReference>
<feature type="binding site" evidence="12">
    <location>
        <position position="255"/>
    </location>
    <ligand>
        <name>NAD(+)</name>
        <dbReference type="ChEBI" id="CHEBI:57540"/>
    </ligand>
</feature>
<keyword evidence="8 9" id="KW-1208">Phospholipid metabolism</keyword>
<evidence type="ECO:0000256" key="9">
    <source>
        <dbReference type="HAMAP-Rule" id="MF_00394"/>
    </source>
</evidence>
<feature type="binding site" evidence="9">
    <location>
        <position position="139"/>
    </location>
    <ligand>
        <name>NADPH</name>
        <dbReference type="ChEBI" id="CHEBI:57783"/>
    </ligand>
</feature>
<feature type="binding site" evidence="12">
    <location>
        <position position="139"/>
    </location>
    <ligand>
        <name>NAD(+)</name>
        <dbReference type="ChEBI" id="CHEBI:57540"/>
    </ligand>
</feature>
<dbReference type="InterPro" id="IPR013328">
    <property type="entry name" value="6PGD_dom2"/>
</dbReference>
<evidence type="ECO:0000256" key="10">
    <source>
        <dbReference type="PIRSR" id="PIRSR000114-1"/>
    </source>
</evidence>
<dbReference type="Pfam" id="PF07479">
    <property type="entry name" value="NAD_Gly3P_dh_C"/>
    <property type="match status" value="1"/>
</dbReference>
<dbReference type="GO" id="GO:0047952">
    <property type="term" value="F:glycerol-3-phosphate dehydrogenase [NAD(P)+] activity"/>
    <property type="evidence" value="ECO:0007669"/>
    <property type="project" value="UniProtKB-UniRule"/>
</dbReference>
<dbReference type="RefSeq" id="WP_220162975.1">
    <property type="nucleotide sequence ID" value="NZ_CP080507.1"/>
</dbReference>
<feature type="domain" description="Glycerol-3-phosphate dehydrogenase NAD-dependent N-terminal" evidence="15">
    <location>
        <begin position="4"/>
        <end position="155"/>
    </location>
</feature>
<evidence type="ECO:0000256" key="8">
    <source>
        <dbReference type="ARBA" id="ARBA00023264"/>
    </source>
</evidence>
<dbReference type="Pfam" id="PF01210">
    <property type="entry name" value="NAD_Gly3P_dh_N"/>
    <property type="match status" value="1"/>
</dbReference>
<dbReference type="PANTHER" id="PTHR11728:SF1">
    <property type="entry name" value="GLYCEROL-3-PHOSPHATE DEHYDROGENASE [NAD(+)] 2, CHLOROPLASTIC"/>
    <property type="match status" value="1"/>
</dbReference>
<keyword evidence="2 9" id="KW-0444">Lipid biosynthesis</keyword>
<accession>A0A8F9XK35</accession>
<dbReference type="PIRSF" id="PIRSF000114">
    <property type="entry name" value="Glycerol-3-P_dh"/>
    <property type="match status" value="1"/>
</dbReference>
<dbReference type="Gene3D" id="3.40.50.720">
    <property type="entry name" value="NAD(P)-binding Rossmann-like Domain"/>
    <property type="match status" value="1"/>
</dbReference>
<comment type="subcellular location">
    <subcellularLocation>
        <location evidence="9">Cytoplasm</location>
    </subcellularLocation>
</comment>
<evidence type="ECO:0000256" key="5">
    <source>
        <dbReference type="ARBA" id="ARBA00023027"/>
    </source>
</evidence>
<dbReference type="GO" id="GO:0006650">
    <property type="term" value="P:glycerophospholipid metabolic process"/>
    <property type="evidence" value="ECO:0007669"/>
    <property type="project" value="UniProtKB-UniRule"/>
</dbReference>
<feature type="binding site" evidence="9">
    <location>
        <position position="107"/>
    </location>
    <ligand>
        <name>sn-glycerol 3-phosphate</name>
        <dbReference type="ChEBI" id="CHEBI:57597"/>
    </ligand>
</feature>
<dbReference type="PRINTS" id="PR00077">
    <property type="entry name" value="GPDHDRGNASE"/>
</dbReference>
<evidence type="ECO:0000256" key="13">
    <source>
        <dbReference type="RuleBase" id="RU000437"/>
    </source>
</evidence>
<feature type="binding site" evidence="9">
    <location>
        <position position="244"/>
    </location>
    <ligand>
        <name>sn-glycerol 3-phosphate</name>
        <dbReference type="ChEBI" id="CHEBI:57597"/>
    </ligand>
</feature>
<dbReference type="EMBL" id="CP080507">
    <property type="protein sequence ID" value="QYM79298.1"/>
    <property type="molecule type" value="Genomic_DNA"/>
</dbReference>
<dbReference type="InterPro" id="IPR006109">
    <property type="entry name" value="G3P_DH_NAD-dep_C"/>
</dbReference>
<comment type="similarity">
    <text evidence="1 9 13">Belongs to the NAD-dependent glycerol-3-phosphate dehydrogenase family.</text>
</comment>
<dbReference type="UniPathway" id="UPA00940"/>
<dbReference type="InterPro" id="IPR006168">
    <property type="entry name" value="G3P_DH_NAD-dep"/>
</dbReference>
<feature type="binding site" evidence="9">
    <location>
        <position position="255"/>
    </location>
    <ligand>
        <name>sn-glycerol 3-phosphate</name>
        <dbReference type="ChEBI" id="CHEBI:57597"/>
    </ligand>
</feature>
<dbReference type="GO" id="GO:0005829">
    <property type="term" value="C:cytosol"/>
    <property type="evidence" value="ECO:0007669"/>
    <property type="project" value="TreeGrafter"/>
</dbReference>
<dbReference type="HAMAP" id="MF_00394">
    <property type="entry name" value="NAD_Glyc3P_dehydrog"/>
    <property type="match status" value="1"/>
</dbReference>
<keyword evidence="5 9" id="KW-0520">NAD</keyword>
<evidence type="ECO:0000313" key="18">
    <source>
        <dbReference type="Proteomes" id="UP000825051"/>
    </source>
</evidence>
<keyword evidence="6 9" id="KW-0443">Lipid metabolism</keyword>
<feature type="binding site" evidence="9">
    <location>
        <position position="191"/>
    </location>
    <ligand>
        <name>sn-glycerol 3-phosphate</name>
        <dbReference type="ChEBI" id="CHEBI:57597"/>
    </ligand>
</feature>
<feature type="binding site" evidence="9">
    <location>
        <position position="31"/>
    </location>
    <ligand>
        <name>NADPH</name>
        <dbReference type="ChEBI" id="CHEBI:57783"/>
    </ligand>
</feature>
<proteinExistence type="inferred from homology"/>
<feature type="binding site" evidence="9">
    <location>
        <position position="107"/>
    </location>
    <ligand>
        <name>NADPH</name>
        <dbReference type="ChEBI" id="CHEBI:57783"/>
    </ligand>
</feature>
<keyword evidence="3 9" id="KW-0521">NADP</keyword>
<evidence type="ECO:0000256" key="14">
    <source>
        <dbReference type="RuleBase" id="RU000439"/>
    </source>
</evidence>
<comment type="catalytic activity">
    <reaction evidence="9">
        <text>sn-glycerol 3-phosphate + NAD(+) = dihydroxyacetone phosphate + NADH + H(+)</text>
        <dbReference type="Rhea" id="RHEA:11092"/>
        <dbReference type="ChEBI" id="CHEBI:15378"/>
        <dbReference type="ChEBI" id="CHEBI:57540"/>
        <dbReference type="ChEBI" id="CHEBI:57597"/>
        <dbReference type="ChEBI" id="CHEBI:57642"/>
        <dbReference type="ChEBI" id="CHEBI:57945"/>
        <dbReference type="EC" id="1.1.1.94"/>
    </reaction>
</comment>
<dbReference type="InterPro" id="IPR008927">
    <property type="entry name" value="6-PGluconate_DH-like_C_sf"/>
</dbReference>
<feature type="binding site" evidence="9">
    <location>
        <position position="137"/>
    </location>
    <ligand>
        <name>sn-glycerol 3-phosphate</name>
        <dbReference type="ChEBI" id="CHEBI:57597"/>
    </ligand>
</feature>
<dbReference type="GO" id="GO:0046168">
    <property type="term" value="P:glycerol-3-phosphate catabolic process"/>
    <property type="evidence" value="ECO:0007669"/>
    <property type="project" value="InterPro"/>
</dbReference>
<keyword evidence="4 9" id="KW-0560">Oxidoreductase</keyword>
<keyword evidence="7 9" id="KW-0594">Phospholipid biosynthesis</keyword>
<feature type="binding site" evidence="11">
    <location>
        <position position="107"/>
    </location>
    <ligand>
        <name>substrate</name>
    </ligand>
</feature>
<feature type="binding site" evidence="9">
    <location>
        <position position="279"/>
    </location>
    <ligand>
        <name>NADPH</name>
        <dbReference type="ChEBI" id="CHEBI:57783"/>
    </ligand>
</feature>
<dbReference type="GO" id="GO:0046167">
    <property type="term" value="P:glycerol-3-phosphate biosynthetic process"/>
    <property type="evidence" value="ECO:0007669"/>
    <property type="project" value="UniProtKB-UniRule"/>
</dbReference>
<name>A0A8F9XK35_9BACT</name>
<dbReference type="NCBIfam" id="NF000940">
    <property type="entry name" value="PRK00094.1-2"/>
    <property type="match status" value="1"/>
</dbReference>
<sequence>MKFVVLGAGAWGTAFALHLARADQDVTLVPRRKEHAALLQAERENREYLPGIALPGTLAVTGEADAVVGGAEVVLLACPAQALRDTCSALRTRLGGARVRLVASLAKGLELRTHLRPSEVIASVLPGCATGSVTGPTNAAEVARGLPAALVLATAAVDEFANEVQAAMSGPTLRVYTSDDVAGAEFGGCLKNVYAIAAGCCEGLRLGDNAKAALMTRALAEMVRVGVALGARAETFYGLSGFGDLVATCHGGWSRNREFGQRVGEGRAVAELMAHRKTVVEGYKTTAALDELCRERGLEAPILREMHAILFEGKQPAEALRALMLRELKRETASPLPT</sequence>
<feature type="binding site" evidence="9">
    <location>
        <position position="255"/>
    </location>
    <ligand>
        <name>NADPH</name>
        <dbReference type="ChEBI" id="CHEBI:57783"/>
    </ligand>
</feature>
<dbReference type="SUPFAM" id="SSF48179">
    <property type="entry name" value="6-phosphogluconate dehydrogenase C-terminal domain-like"/>
    <property type="match status" value="1"/>
</dbReference>
<comment type="caution">
    <text evidence="9">Lacks conserved residue(s) required for the propagation of feature annotation.</text>
</comment>
<dbReference type="AlphaFoldDB" id="A0A8F9XK35"/>
<gene>
    <name evidence="9" type="primary">gpsA</name>
    <name evidence="17" type="ORF">K0B96_01380</name>
</gene>
<dbReference type="InterPro" id="IPR036291">
    <property type="entry name" value="NAD(P)-bd_dom_sf"/>
</dbReference>
<evidence type="ECO:0000256" key="12">
    <source>
        <dbReference type="PIRSR" id="PIRSR000114-3"/>
    </source>
</evidence>
<feature type="binding site" evidence="12">
    <location>
        <begin position="7"/>
        <end position="12"/>
    </location>
    <ligand>
        <name>NAD(+)</name>
        <dbReference type="ChEBI" id="CHEBI:57540"/>
    </ligand>
</feature>
<reference evidence="17" key="1">
    <citation type="submission" date="2021-08" db="EMBL/GenBank/DDBJ databases">
        <title>Genome of a novel bacterium of the phylum Verrucomicrobia, Oleiharenicola sp. KSB-15.</title>
        <authorList>
            <person name="Chung J.-H."/>
            <person name="Ahn J.-H."/>
            <person name="Yoon Y."/>
            <person name="Kim D.-Y."/>
            <person name="An S.-H."/>
            <person name="Park I."/>
            <person name="Yeon J."/>
        </authorList>
    </citation>
    <scope>NUCLEOTIDE SEQUENCE</scope>
    <source>
        <strain evidence="17">KSB-15</strain>
    </source>
</reference>
<feature type="binding site" evidence="9">
    <location>
        <position position="281"/>
    </location>
    <ligand>
        <name>NADPH</name>
        <dbReference type="ChEBI" id="CHEBI:57783"/>
    </ligand>
</feature>
<feature type="binding site" evidence="9">
    <location>
        <position position="11"/>
    </location>
    <ligand>
        <name>NADPH</name>
        <dbReference type="ChEBI" id="CHEBI:57783"/>
    </ligand>
</feature>
<dbReference type="SUPFAM" id="SSF51735">
    <property type="entry name" value="NAD(P)-binding Rossmann-fold domains"/>
    <property type="match status" value="1"/>
</dbReference>
<evidence type="ECO:0000313" key="17">
    <source>
        <dbReference type="EMBL" id="QYM79298.1"/>
    </source>
</evidence>
<evidence type="ECO:0000256" key="3">
    <source>
        <dbReference type="ARBA" id="ARBA00022857"/>
    </source>
</evidence>
<comment type="pathway">
    <text evidence="9">Membrane lipid metabolism; glycerophospholipid metabolism.</text>
</comment>
<feature type="binding site" evidence="9">
    <location>
        <position position="135"/>
    </location>
    <ligand>
        <name>sn-glycerol 3-phosphate</name>
        <dbReference type="ChEBI" id="CHEBI:57597"/>
    </ligand>
</feature>
<feature type="active site" description="Proton acceptor" evidence="9 10">
    <location>
        <position position="191"/>
    </location>
</feature>
<feature type="binding site" evidence="9">
    <location>
        <position position="254"/>
    </location>
    <ligand>
        <name>sn-glycerol 3-phosphate</name>
        <dbReference type="ChEBI" id="CHEBI:57597"/>
    </ligand>
</feature>
<dbReference type="Gene3D" id="1.10.1040.10">
    <property type="entry name" value="N-(1-d-carboxylethyl)-l-norvaline Dehydrogenase, domain 2"/>
    <property type="match status" value="1"/>
</dbReference>
<protein>
    <recommendedName>
        <fullName evidence="9">Glycerol-3-phosphate dehydrogenase [NAD(P)+]</fullName>
        <ecNumber evidence="9">1.1.1.94</ecNumber>
    </recommendedName>
    <alternativeName>
        <fullName evidence="9">NAD(P)(+)-dependent glycerol-3-phosphate dehydrogenase</fullName>
    </alternativeName>
    <alternativeName>
        <fullName evidence="9">NAD(P)H-dependent dihydroxyacetone-phosphate reductase</fullName>
    </alternativeName>
</protein>
<evidence type="ECO:0000256" key="6">
    <source>
        <dbReference type="ARBA" id="ARBA00023098"/>
    </source>
</evidence>
<keyword evidence="9" id="KW-0963">Cytoplasm</keyword>
<evidence type="ECO:0000259" key="15">
    <source>
        <dbReference type="Pfam" id="PF01210"/>
    </source>
</evidence>